<feature type="transmembrane region" description="Helical" evidence="2">
    <location>
        <begin position="287"/>
        <end position="316"/>
    </location>
</feature>
<feature type="transmembrane region" description="Helical" evidence="2">
    <location>
        <begin position="177"/>
        <end position="198"/>
    </location>
</feature>
<evidence type="ECO:0000256" key="1">
    <source>
        <dbReference type="SAM" id="MobiDB-lite"/>
    </source>
</evidence>
<keyword evidence="2" id="KW-0812">Transmembrane</keyword>
<feature type="transmembrane region" description="Helical" evidence="2">
    <location>
        <begin position="239"/>
        <end position="259"/>
    </location>
</feature>
<feature type="region of interest" description="Disordered" evidence="1">
    <location>
        <begin position="28"/>
        <end position="50"/>
    </location>
</feature>
<evidence type="ECO:0000256" key="2">
    <source>
        <dbReference type="SAM" id="Phobius"/>
    </source>
</evidence>
<evidence type="ECO:0000313" key="3">
    <source>
        <dbReference type="EMBL" id="EJX01205.1"/>
    </source>
</evidence>
<feature type="transmembrane region" description="Helical" evidence="2">
    <location>
        <begin position="337"/>
        <end position="356"/>
    </location>
</feature>
<dbReference type="PANTHER" id="PTHR36844:SF1">
    <property type="entry name" value="PROTEASE PRSW"/>
    <property type="match status" value="1"/>
</dbReference>
<gene>
    <name evidence="3" type="ORF">EVA_10691</name>
</gene>
<dbReference type="InterPro" id="IPR026898">
    <property type="entry name" value="PrsW"/>
</dbReference>
<proteinExistence type="predicted"/>
<feature type="compositionally biased region" description="Basic and acidic residues" evidence="1">
    <location>
        <begin position="35"/>
        <end position="49"/>
    </location>
</feature>
<accession>J9GMX0</accession>
<comment type="caution">
    <text evidence="3">The sequence shown here is derived from an EMBL/GenBank/DDBJ whole genome shotgun (WGS) entry which is preliminary data.</text>
</comment>
<keyword evidence="2" id="KW-1133">Transmembrane helix</keyword>
<dbReference type="EMBL" id="AMCI01003053">
    <property type="protein sequence ID" value="EJX01205.1"/>
    <property type="molecule type" value="Genomic_DNA"/>
</dbReference>
<dbReference type="AlphaFoldDB" id="J9GMX0"/>
<feature type="transmembrane region" description="Helical" evidence="2">
    <location>
        <begin position="115"/>
        <end position="138"/>
    </location>
</feature>
<feature type="transmembrane region" description="Helical" evidence="2">
    <location>
        <begin position="362"/>
        <end position="384"/>
    </location>
</feature>
<keyword evidence="2" id="KW-0472">Membrane</keyword>
<dbReference type="Pfam" id="PF13367">
    <property type="entry name" value="PrsW-protease"/>
    <property type="match status" value="1"/>
</dbReference>
<reference evidence="3" key="1">
    <citation type="journal article" date="2012" name="PLoS ONE">
        <title>Gene sets for utilization of primary and secondary nutrition supplies in the distal gut of endangered iberian lynx.</title>
        <authorList>
            <person name="Alcaide M."/>
            <person name="Messina E."/>
            <person name="Richter M."/>
            <person name="Bargiela R."/>
            <person name="Peplies J."/>
            <person name="Huws S.A."/>
            <person name="Newbold C.J."/>
            <person name="Golyshin P.N."/>
            <person name="Simon M.A."/>
            <person name="Lopez G."/>
            <person name="Yakimov M.M."/>
            <person name="Ferrer M."/>
        </authorList>
    </citation>
    <scope>NUCLEOTIDE SEQUENCE</scope>
</reference>
<dbReference type="PANTHER" id="PTHR36844">
    <property type="entry name" value="PROTEASE PRSW"/>
    <property type="match status" value="1"/>
</dbReference>
<feature type="transmembrane region" description="Helical" evidence="2">
    <location>
        <begin position="204"/>
        <end position="227"/>
    </location>
</feature>
<name>J9GMX0_9ZZZZ</name>
<feature type="transmembrane region" description="Helical" evidence="2">
    <location>
        <begin position="144"/>
        <end position="165"/>
    </location>
</feature>
<protein>
    <submittedName>
        <fullName evidence="3">Uncharacterized conserved protein UCP033101</fullName>
    </submittedName>
</protein>
<organism evidence="3">
    <name type="scientific">gut metagenome</name>
    <dbReference type="NCBI Taxonomy" id="749906"/>
    <lineage>
        <taxon>unclassified sequences</taxon>
        <taxon>metagenomes</taxon>
        <taxon>organismal metagenomes</taxon>
    </lineage>
</organism>
<dbReference type="GO" id="GO:0008233">
    <property type="term" value="F:peptidase activity"/>
    <property type="evidence" value="ECO:0007669"/>
    <property type="project" value="InterPro"/>
</dbReference>
<sequence length="394" mass="43601">MKYCGFCGGPIEEGQRYCAHCGRFQGHGQSFSQEDSARRSSDSSQRKPENNASFIDRLNDYVGNDRPADLNWRVLFTDVFKRHSKEEAEDIFICGTRMTTPHLKDVSRDWPHPWLYSRVFVMFLLAFFLLWVCCAVFGNTNALPGFIVVGSFAVPLATMVLFLELNAYRDISLYQIIQIFLVGGCASLVATLFIFSFVDIGELNFYGALMTGIIEELGKALIVCYFISNLKKMNILGGMLIGAAVGAGFAAFESAGYALQPLMAFMQYAGYSAAYGQQLNTGEMLDFIYNIIILRGFLAPGGHVAWAAISGAALVIAAKGRGFVSFDTLTEGKFLRLFAIPVILHTLWDSPLAAMLGGEYFFSYIALSLGVWIVLLILINMGLAEVNRSKDLYQ</sequence>